<dbReference type="PROSITE" id="PS51329">
    <property type="entry name" value="C_CAP_COFACTOR_C"/>
    <property type="match status" value="1"/>
</dbReference>
<evidence type="ECO:0000313" key="6">
    <source>
        <dbReference type="Proteomes" id="UP000008068"/>
    </source>
</evidence>
<dbReference type="STRING" id="135651.G0MKM0"/>
<dbReference type="PANTHER" id="PTHR15139:SF0">
    <property type="entry name" value="TUBULIN-SPECIFIC CHAPERONE C"/>
    <property type="match status" value="1"/>
</dbReference>
<dbReference type="Pfam" id="PF07986">
    <property type="entry name" value="TBCC"/>
    <property type="match status" value="1"/>
</dbReference>
<dbReference type="GO" id="GO:0007021">
    <property type="term" value="P:tubulin complex assembly"/>
    <property type="evidence" value="ECO:0007669"/>
    <property type="project" value="TreeGrafter"/>
</dbReference>
<dbReference type="eggNOG" id="KOG2512">
    <property type="taxonomic scope" value="Eukaryota"/>
</dbReference>
<dbReference type="EMBL" id="GL379798">
    <property type="protein sequence ID" value="EGT33627.1"/>
    <property type="molecule type" value="Genomic_DNA"/>
</dbReference>
<feature type="coiled-coil region" evidence="3">
    <location>
        <begin position="1"/>
        <end position="31"/>
    </location>
</feature>
<dbReference type="InterPro" id="IPR027684">
    <property type="entry name" value="TBCC"/>
</dbReference>
<accession>G0MKM0</accession>
<name>G0MKM0_CAEBE</name>
<protein>
    <recommendedName>
        <fullName evidence="4">C-CAP/cofactor C-like domain-containing protein</fullName>
    </recommendedName>
</protein>
<evidence type="ECO:0000256" key="2">
    <source>
        <dbReference type="ARBA" id="ARBA00023186"/>
    </source>
</evidence>
<keyword evidence="2" id="KW-0143">Chaperone</keyword>
<dbReference type="OrthoDB" id="194775at2759"/>
<dbReference type="InParanoid" id="G0MKM0"/>
<dbReference type="PANTHER" id="PTHR15139">
    <property type="entry name" value="TUBULIN FOLDING COFACTOR C"/>
    <property type="match status" value="1"/>
</dbReference>
<dbReference type="HOGENOM" id="CLU_940861_0_0_1"/>
<dbReference type="InterPro" id="IPR012945">
    <property type="entry name" value="Tubulin-bd_cofactor_C_dom"/>
</dbReference>
<gene>
    <name evidence="5" type="ORF">CAEBREN_24493</name>
</gene>
<dbReference type="InterPro" id="IPR017901">
    <property type="entry name" value="C-CAP_CF_C-like"/>
</dbReference>
<dbReference type="GO" id="GO:0005737">
    <property type="term" value="C:cytoplasm"/>
    <property type="evidence" value="ECO:0007669"/>
    <property type="project" value="TreeGrafter"/>
</dbReference>
<dbReference type="AlphaFoldDB" id="G0MKM0"/>
<dbReference type="Proteomes" id="UP000008068">
    <property type="component" value="Unassembled WGS sequence"/>
</dbReference>
<feature type="domain" description="C-CAP/cofactor C-like" evidence="4">
    <location>
        <begin position="134"/>
        <end position="288"/>
    </location>
</feature>
<reference evidence="6" key="1">
    <citation type="submission" date="2011-07" db="EMBL/GenBank/DDBJ databases">
        <authorList>
            <consortium name="Caenorhabditis brenneri Sequencing and Analysis Consortium"/>
            <person name="Wilson R.K."/>
        </authorList>
    </citation>
    <scope>NUCLEOTIDE SEQUENCE [LARGE SCALE GENOMIC DNA]</scope>
    <source>
        <strain evidence="6">PB2801</strain>
    </source>
</reference>
<dbReference type="OMA" id="QQVRIHT"/>
<dbReference type="FunCoup" id="G0MKM0">
    <property type="interactions" value="1858"/>
</dbReference>
<sequence>MEREQVLMDRKDRLLAKLEQRNEERKTLSEEYSLKSEASQIDELMTEIKKDLESKQVNTSKIERLQEFLAFSMNNRQSKAIQNLLEDVRKFKLSSNTGPKFKGFSFSVINVSYLEYSHIYNSQKTPSSSAAKVPTETATKSVEVPFCISDTSASENIIEGLTNENKTITGVKGEDASLKNIENCRLQFNFEPSIVHIRNVKNSTLIFLRCDRSLLIHDCDNVHIYVAAQQVRIHTSKNLHLHVATRGAVILEDSTKIKMYSYRLKLSNGEYIEAEDNGEWRTPRDFNWLATTPSPNWEVAGQEEWTEEHFIA</sequence>
<evidence type="ECO:0000256" key="3">
    <source>
        <dbReference type="SAM" id="Coils"/>
    </source>
</evidence>
<dbReference type="InterPro" id="IPR016098">
    <property type="entry name" value="CAP/MinC_C"/>
</dbReference>
<proteinExistence type="inferred from homology"/>
<evidence type="ECO:0000313" key="5">
    <source>
        <dbReference type="EMBL" id="EGT33627.1"/>
    </source>
</evidence>
<dbReference type="SMART" id="SM00673">
    <property type="entry name" value="CARP"/>
    <property type="match status" value="1"/>
</dbReference>
<evidence type="ECO:0000259" key="4">
    <source>
        <dbReference type="PROSITE" id="PS51329"/>
    </source>
</evidence>
<evidence type="ECO:0000256" key="1">
    <source>
        <dbReference type="ARBA" id="ARBA00008848"/>
    </source>
</evidence>
<comment type="similarity">
    <text evidence="1">Belongs to the TBCC family.</text>
</comment>
<dbReference type="Gene3D" id="2.160.20.70">
    <property type="match status" value="1"/>
</dbReference>
<dbReference type="GO" id="GO:0007023">
    <property type="term" value="P:post-chaperonin tubulin folding pathway"/>
    <property type="evidence" value="ECO:0007669"/>
    <property type="project" value="InterPro"/>
</dbReference>
<organism evidence="6">
    <name type="scientific">Caenorhabditis brenneri</name>
    <name type="common">Nematode worm</name>
    <dbReference type="NCBI Taxonomy" id="135651"/>
    <lineage>
        <taxon>Eukaryota</taxon>
        <taxon>Metazoa</taxon>
        <taxon>Ecdysozoa</taxon>
        <taxon>Nematoda</taxon>
        <taxon>Chromadorea</taxon>
        <taxon>Rhabditida</taxon>
        <taxon>Rhabditina</taxon>
        <taxon>Rhabditomorpha</taxon>
        <taxon>Rhabditoidea</taxon>
        <taxon>Rhabditidae</taxon>
        <taxon>Peloderinae</taxon>
        <taxon>Caenorhabditis</taxon>
    </lineage>
</organism>
<keyword evidence="3" id="KW-0175">Coiled coil</keyword>
<keyword evidence="6" id="KW-1185">Reference proteome</keyword>
<dbReference type="InterPro" id="IPR006599">
    <property type="entry name" value="CARP_motif"/>
</dbReference>